<dbReference type="CDD" id="cd11386">
    <property type="entry name" value="MCP_signal"/>
    <property type="match status" value="1"/>
</dbReference>
<dbReference type="GO" id="GO:0007165">
    <property type="term" value="P:signal transduction"/>
    <property type="evidence" value="ECO:0007669"/>
    <property type="project" value="UniProtKB-KW"/>
</dbReference>
<dbReference type="SUPFAM" id="SSF58104">
    <property type="entry name" value="Methyl-accepting chemotaxis protein (MCP) signaling domain"/>
    <property type="match status" value="1"/>
</dbReference>
<reference evidence="10" key="1">
    <citation type="journal article" date="2021" name="Microb. Physiol.">
        <title>Proteogenomic Insights into the Physiology of Marine, Sulfate-Reducing, Filamentous Desulfonema limicola and Desulfonema magnum.</title>
        <authorList>
            <person name="Schnaars V."/>
            <person name="Wohlbrand L."/>
            <person name="Scheve S."/>
            <person name="Hinrichs C."/>
            <person name="Reinhardt R."/>
            <person name="Rabus R."/>
        </authorList>
    </citation>
    <scope>NUCLEOTIDE SEQUENCE</scope>
    <source>
        <strain evidence="10">4be13</strain>
    </source>
</reference>
<dbReference type="PROSITE" id="PS51753">
    <property type="entry name" value="HBM"/>
    <property type="match status" value="1"/>
</dbReference>
<keyword evidence="4" id="KW-0175">Coiled coil</keyword>
<feature type="compositionally biased region" description="Basic and acidic residues" evidence="5">
    <location>
        <begin position="819"/>
        <end position="845"/>
    </location>
</feature>
<dbReference type="Pfam" id="PF00672">
    <property type="entry name" value="HAMP"/>
    <property type="match status" value="1"/>
</dbReference>
<sequence length="856" mass="94678">MLNKLSLWLKIAITFGVLLFFLVAVSLVAWKALSDTADGFTTYRELVRDTNISGHLLANILTVDTNAKQFFIRGGAAERQHYKEAWDKMKGFLRQAEKDIRDPERSAIIAHVGTEAHEYNTAFEKMAEYMKTRDKKVKEALIVNGELMEKGMTEIMQSARQDDDMDATYYSSLALRQLLLIRLYVFRFLNTDDSSAADRVLAEFSNLQENMRRLGKFMEHPVWLKLLKGVREQADIYIKTFTQICQITEARNKLIVETLNRLGPLIAKRAEEINLSVGTEQDELAPELAESNNKSLLIISIIALTAPAIGILIAILIVKNMNKGIRNAIHVTKAVAEGDLAYDIQLSGKDEISDLLGNMKHMVEGLNNRANVVKQISHGDLTVEIRTLSDKDILGQSLGLMVDTARERAKMVEQFANGDLTVEMKPLSDKDVLGKSLSLMLDAAWDRAKMAEEVANGNLTVNMKVLSDKDVLGKSLSLMLEAARERAEMVGQFARGDLTVNMKMLSDKDVLGQSLCLMVEAARERAEMVGQIANGDLTVKMKMLSDRDILGRSLSRMVQRLCNIVAETMTAADNVAISSQEMTSSLEGISQGASEQAASAEEVSASMEQMASTISQNANNALETRNIALKSAENARTGGNSVTKTVTAMKDIAEKISIIEELSRQTDMLALNAAIEAARAGEHGRGFAVVASEVRKLAERSKGAAVKIAKLSETSVNIAETAGEMLGRLVPNIQKTSELVQEISVASHEQNNGAEQVNKAIQQLDRVIQQNASTSEEMASTSEELANQAEQLRQQIRFFRIAEDSVKTSGKTGTKRQGKKPENENKLRYRYVRSTDLESDLRSMEENGSDSEFEMY</sequence>
<dbReference type="InterPro" id="IPR032255">
    <property type="entry name" value="HBM"/>
</dbReference>
<dbReference type="SMART" id="SM00283">
    <property type="entry name" value="MA"/>
    <property type="match status" value="1"/>
</dbReference>
<dbReference type="Proteomes" id="UP000663722">
    <property type="component" value="Chromosome"/>
</dbReference>
<dbReference type="InterPro" id="IPR004089">
    <property type="entry name" value="MCPsignal_dom"/>
</dbReference>
<dbReference type="Pfam" id="PF00015">
    <property type="entry name" value="MCPsignal"/>
    <property type="match status" value="1"/>
</dbReference>
<dbReference type="Gene3D" id="6.10.340.10">
    <property type="match status" value="1"/>
</dbReference>
<dbReference type="SMART" id="SM01358">
    <property type="entry name" value="HBM"/>
    <property type="match status" value="1"/>
</dbReference>
<evidence type="ECO:0000256" key="4">
    <source>
        <dbReference type="SAM" id="Coils"/>
    </source>
</evidence>
<feature type="domain" description="HBM" evidence="9">
    <location>
        <begin position="45"/>
        <end position="285"/>
    </location>
</feature>
<dbReference type="InterPro" id="IPR003660">
    <property type="entry name" value="HAMP_dom"/>
</dbReference>
<keyword evidence="11" id="KW-1185">Reference proteome</keyword>
<dbReference type="GO" id="GO:0006935">
    <property type="term" value="P:chemotaxis"/>
    <property type="evidence" value="ECO:0007669"/>
    <property type="project" value="UniProtKB-KW"/>
</dbReference>
<dbReference type="PANTHER" id="PTHR43531:SF11">
    <property type="entry name" value="METHYL-ACCEPTING CHEMOTAXIS PROTEIN 3"/>
    <property type="match status" value="1"/>
</dbReference>
<gene>
    <name evidence="10" type="ORF">dnm_037650</name>
</gene>
<protein>
    <submittedName>
        <fullName evidence="10">Methyl-accepting chemotaxis protein domain-containing protein, HAMP domain-containing</fullName>
    </submittedName>
</protein>
<keyword evidence="1" id="KW-0145">Chemotaxis</keyword>
<dbReference type="PROSITE" id="PS50885">
    <property type="entry name" value="HAMP"/>
    <property type="match status" value="1"/>
</dbReference>
<keyword evidence="6" id="KW-0472">Membrane</keyword>
<dbReference type="GO" id="GO:0004888">
    <property type="term" value="F:transmembrane signaling receptor activity"/>
    <property type="evidence" value="ECO:0007669"/>
    <property type="project" value="TreeGrafter"/>
</dbReference>
<dbReference type="RefSeq" id="WP_207682799.1">
    <property type="nucleotide sequence ID" value="NZ_CP061800.1"/>
</dbReference>
<feature type="domain" description="Methyl-accepting transducer" evidence="7">
    <location>
        <begin position="571"/>
        <end position="786"/>
    </location>
</feature>
<dbReference type="InterPro" id="IPR051310">
    <property type="entry name" value="MCP_chemotaxis"/>
</dbReference>
<evidence type="ECO:0000256" key="5">
    <source>
        <dbReference type="SAM" id="MobiDB-lite"/>
    </source>
</evidence>
<evidence type="ECO:0000259" key="8">
    <source>
        <dbReference type="PROSITE" id="PS50885"/>
    </source>
</evidence>
<feature type="transmembrane region" description="Helical" evidence="6">
    <location>
        <begin position="7"/>
        <end position="30"/>
    </location>
</feature>
<feature type="coiled-coil region" evidence="4">
    <location>
        <begin position="757"/>
        <end position="802"/>
    </location>
</feature>
<feature type="compositionally biased region" description="Acidic residues" evidence="5">
    <location>
        <begin position="847"/>
        <end position="856"/>
    </location>
</feature>
<dbReference type="PANTHER" id="PTHR43531">
    <property type="entry name" value="PROTEIN ICFG"/>
    <property type="match status" value="1"/>
</dbReference>
<keyword evidence="6" id="KW-1133">Transmembrane helix</keyword>
<dbReference type="KEGG" id="dmm:dnm_037650"/>
<feature type="domain" description="HAMP" evidence="8">
    <location>
        <begin position="319"/>
        <end position="371"/>
    </location>
</feature>
<evidence type="ECO:0000313" key="10">
    <source>
        <dbReference type="EMBL" id="QTA87729.1"/>
    </source>
</evidence>
<evidence type="ECO:0000313" key="11">
    <source>
        <dbReference type="Proteomes" id="UP000663722"/>
    </source>
</evidence>
<dbReference type="AlphaFoldDB" id="A0A975BMH8"/>
<feature type="region of interest" description="Disordered" evidence="5">
    <location>
        <begin position="807"/>
        <end position="856"/>
    </location>
</feature>
<keyword evidence="6" id="KW-0812">Transmembrane</keyword>
<name>A0A975BMH8_9BACT</name>
<evidence type="ECO:0000256" key="6">
    <source>
        <dbReference type="SAM" id="Phobius"/>
    </source>
</evidence>
<evidence type="ECO:0000259" key="7">
    <source>
        <dbReference type="PROSITE" id="PS50111"/>
    </source>
</evidence>
<dbReference type="GO" id="GO:0005886">
    <property type="term" value="C:plasma membrane"/>
    <property type="evidence" value="ECO:0007669"/>
    <property type="project" value="TreeGrafter"/>
</dbReference>
<evidence type="ECO:0000256" key="2">
    <source>
        <dbReference type="ARBA" id="ARBA00029447"/>
    </source>
</evidence>
<evidence type="ECO:0000256" key="3">
    <source>
        <dbReference type="PROSITE-ProRule" id="PRU00284"/>
    </source>
</evidence>
<comment type="similarity">
    <text evidence="2">Belongs to the methyl-accepting chemotaxis (MCP) protein family.</text>
</comment>
<feature type="transmembrane region" description="Helical" evidence="6">
    <location>
        <begin position="296"/>
        <end position="318"/>
    </location>
</feature>
<evidence type="ECO:0000256" key="1">
    <source>
        <dbReference type="ARBA" id="ARBA00022500"/>
    </source>
</evidence>
<dbReference type="SMART" id="SM00304">
    <property type="entry name" value="HAMP"/>
    <property type="match status" value="3"/>
</dbReference>
<dbReference type="PROSITE" id="PS50111">
    <property type="entry name" value="CHEMOTAXIS_TRANSDUC_2"/>
    <property type="match status" value="1"/>
</dbReference>
<organism evidence="10 11">
    <name type="scientific">Desulfonema magnum</name>
    <dbReference type="NCBI Taxonomy" id="45655"/>
    <lineage>
        <taxon>Bacteria</taxon>
        <taxon>Pseudomonadati</taxon>
        <taxon>Thermodesulfobacteriota</taxon>
        <taxon>Desulfobacteria</taxon>
        <taxon>Desulfobacterales</taxon>
        <taxon>Desulfococcaceae</taxon>
        <taxon>Desulfonema</taxon>
    </lineage>
</organism>
<dbReference type="EMBL" id="CP061800">
    <property type="protein sequence ID" value="QTA87729.1"/>
    <property type="molecule type" value="Genomic_DNA"/>
</dbReference>
<keyword evidence="3" id="KW-0807">Transducer</keyword>
<proteinExistence type="inferred from homology"/>
<evidence type="ECO:0000259" key="9">
    <source>
        <dbReference type="PROSITE" id="PS51753"/>
    </source>
</evidence>
<accession>A0A975BMH8</accession>
<dbReference type="CDD" id="cd06225">
    <property type="entry name" value="HAMP"/>
    <property type="match status" value="1"/>
</dbReference>
<dbReference type="Gene3D" id="1.10.287.950">
    <property type="entry name" value="Methyl-accepting chemotaxis protein"/>
    <property type="match status" value="1"/>
</dbReference>